<proteinExistence type="inferred from homology"/>
<evidence type="ECO:0000256" key="9">
    <source>
        <dbReference type="SAM" id="MobiDB-lite"/>
    </source>
</evidence>
<name>A0AAN7AQ71_9PEZI</name>
<dbReference type="Pfam" id="PF02037">
    <property type="entry name" value="SAP"/>
    <property type="match status" value="1"/>
</dbReference>
<feature type="region of interest" description="Disordered" evidence="9">
    <location>
        <begin position="456"/>
        <end position="531"/>
    </location>
</feature>
<dbReference type="GO" id="GO:0061665">
    <property type="term" value="F:SUMO ligase activity"/>
    <property type="evidence" value="ECO:0007669"/>
    <property type="project" value="TreeGrafter"/>
</dbReference>
<dbReference type="Proteomes" id="UP001302126">
    <property type="component" value="Unassembled WGS sequence"/>
</dbReference>
<keyword evidence="13" id="KW-1185">Reference proteome</keyword>
<dbReference type="Gene3D" id="2.60.120.780">
    <property type="entry name" value="PINIT domain"/>
    <property type="match status" value="1"/>
</dbReference>
<feature type="region of interest" description="Disordered" evidence="9">
    <location>
        <begin position="81"/>
        <end position="109"/>
    </location>
</feature>
<feature type="domain" description="SP-RING-type" evidence="10">
    <location>
        <begin position="328"/>
        <end position="413"/>
    </location>
</feature>
<dbReference type="EMBL" id="MU864350">
    <property type="protein sequence ID" value="KAK4193630.1"/>
    <property type="molecule type" value="Genomic_DNA"/>
</dbReference>
<gene>
    <name evidence="12" type="ORF">QBC35DRAFT_479765</name>
</gene>
<keyword evidence="6" id="KW-0833">Ubl conjugation pathway</keyword>
<evidence type="ECO:0000259" key="11">
    <source>
        <dbReference type="PROSITE" id="PS51466"/>
    </source>
</evidence>
<dbReference type="GO" id="GO:0008270">
    <property type="term" value="F:zinc ion binding"/>
    <property type="evidence" value="ECO:0007669"/>
    <property type="project" value="UniProtKB-KW"/>
</dbReference>
<dbReference type="GO" id="GO:0016874">
    <property type="term" value="F:ligase activity"/>
    <property type="evidence" value="ECO:0007669"/>
    <property type="project" value="UniProtKB-KW"/>
</dbReference>
<dbReference type="GO" id="GO:0000785">
    <property type="term" value="C:chromatin"/>
    <property type="evidence" value="ECO:0007669"/>
    <property type="project" value="TreeGrafter"/>
</dbReference>
<sequence>MDGDRSGEVQALVRKVRSVPLSKALLQAICVDHGIPKTGNKADIQKRIINHIEYCAAEQDWGAFDEIRANVDDRAGITSAKTTIPKMPSPPQVRQQSHPMTKSSPYSPAQTAAPNLTYAMPHSYKPSGYTPAEGGLPARPPGQQAPLAYQALANGGAPRPRPNFYYKHSPFYEMRHQIGSTKTLDVMAMHRNSERISLKIQDHPELQICNTDRSMRLMVFCAAGTSPGQDIAFPHQCELRVNGDEVKANLRGLKNKPGSTRPADITDSLRWKPIGYINNIELTYALTQKKFFLSLVVCKMIPVETLVRQISLKIRKEMVIAEITKKASDDDIITTSQNLSLKCPISYMRLQFPCRGTKCNHIQCFDATSYLQLQEQGPQWICPICNNPAPFEQLAVDEYARDILTHTSDSVEQVTIEPDGTWAVPGAKSDKAVPKQQEASFVDDDELVISGYSSNGVANNYTPSQTSLPATYHGTPTSGVSRDTSAAPRSGSKRPAPEIIDLTLSDDDEPPRPAKRVNYGGSTYGYEGPSY</sequence>
<dbReference type="InterPro" id="IPR038654">
    <property type="entry name" value="PINIT_sf"/>
</dbReference>
<dbReference type="Pfam" id="PF02891">
    <property type="entry name" value="zf-MIZ"/>
    <property type="match status" value="1"/>
</dbReference>
<dbReference type="InterPro" id="IPR023321">
    <property type="entry name" value="PINIT"/>
</dbReference>
<dbReference type="PANTHER" id="PTHR10782">
    <property type="entry name" value="ZINC FINGER MIZ DOMAIN-CONTAINING PROTEIN"/>
    <property type="match status" value="1"/>
</dbReference>
<feature type="compositionally biased region" description="Polar residues" evidence="9">
    <location>
        <begin position="92"/>
        <end position="109"/>
    </location>
</feature>
<evidence type="ECO:0000256" key="6">
    <source>
        <dbReference type="ARBA" id="ARBA00022786"/>
    </source>
</evidence>
<reference evidence="12" key="1">
    <citation type="journal article" date="2023" name="Mol. Phylogenet. Evol.">
        <title>Genome-scale phylogeny and comparative genomics of the fungal order Sordariales.</title>
        <authorList>
            <person name="Hensen N."/>
            <person name="Bonometti L."/>
            <person name="Westerberg I."/>
            <person name="Brannstrom I.O."/>
            <person name="Guillou S."/>
            <person name="Cros-Aarteil S."/>
            <person name="Calhoun S."/>
            <person name="Haridas S."/>
            <person name="Kuo A."/>
            <person name="Mondo S."/>
            <person name="Pangilinan J."/>
            <person name="Riley R."/>
            <person name="LaButti K."/>
            <person name="Andreopoulos B."/>
            <person name="Lipzen A."/>
            <person name="Chen C."/>
            <person name="Yan M."/>
            <person name="Daum C."/>
            <person name="Ng V."/>
            <person name="Clum A."/>
            <person name="Steindorff A."/>
            <person name="Ohm R.A."/>
            <person name="Martin F."/>
            <person name="Silar P."/>
            <person name="Natvig D.O."/>
            <person name="Lalanne C."/>
            <person name="Gautier V."/>
            <person name="Ament-Velasquez S.L."/>
            <person name="Kruys A."/>
            <person name="Hutchinson M.I."/>
            <person name="Powell A.J."/>
            <person name="Barry K."/>
            <person name="Miller A.N."/>
            <person name="Grigoriev I.V."/>
            <person name="Debuchy R."/>
            <person name="Gladieux P."/>
            <person name="Hiltunen Thoren M."/>
            <person name="Johannesson H."/>
        </authorList>
    </citation>
    <scope>NUCLEOTIDE SEQUENCE</scope>
    <source>
        <strain evidence="12">PSN309</strain>
    </source>
</reference>
<accession>A0AAN7AQ71</accession>
<reference evidence="12" key="2">
    <citation type="submission" date="2023-05" db="EMBL/GenBank/DDBJ databases">
        <authorList>
            <consortium name="Lawrence Berkeley National Laboratory"/>
            <person name="Steindorff A."/>
            <person name="Hensen N."/>
            <person name="Bonometti L."/>
            <person name="Westerberg I."/>
            <person name="Brannstrom I.O."/>
            <person name="Guillou S."/>
            <person name="Cros-Aarteil S."/>
            <person name="Calhoun S."/>
            <person name="Haridas S."/>
            <person name="Kuo A."/>
            <person name="Mondo S."/>
            <person name="Pangilinan J."/>
            <person name="Riley R."/>
            <person name="Labutti K."/>
            <person name="Andreopoulos B."/>
            <person name="Lipzen A."/>
            <person name="Chen C."/>
            <person name="Yanf M."/>
            <person name="Daum C."/>
            <person name="Ng V."/>
            <person name="Clum A."/>
            <person name="Ohm R."/>
            <person name="Martin F."/>
            <person name="Silar P."/>
            <person name="Natvig D."/>
            <person name="Lalanne C."/>
            <person name="Gautier V."/>
            <person name="Ament-Velasquez S.L."/>
            <person name="Kruys A."/>
            <person name="Hutchinson M.I."/>
            <person name="Powell A.J."/>
            <person name="Barry K."/>
            <person name="Miller A.N."/>
            <person name="Grigoriev I.V."/>
            <person name="Debuchy R."/>
            <person name="Gladieux P."/>
            <person name="Thoren M.H."/>
            <person name="Johannesson H."/>
        </authorList>
    </citation>
    <scope>NUCLEOTIDE SEQUENCE</scope>
    <source>
        <strain evidence="12">PSN309</strain>
    </source>
</reference>
<dbReference type="InterPro" id="IPR031141">
    <property type="entry name" value="SIZ1/2_SP-RING"/>
</dbReference>
<dbReference type="PROSITE" id="PS51044">
    <property type="entry name" value="ZF_SP_RING"/>
    <property type="match status" value="1"/>
</dbReference>
<evidence type="ECO:0000256" key="7">
    <source>
        <dbReference type="ARBA" id="ARBA00022833"/>
    </source>
</evidence>
<dbReference type="AlphaFoldDB" id="A0AAN7AQ71"/>
<keyword evidence="4" id="KW-0479">Metal-binding</keyword>
<dbReference type="PROSITE" id="PS51466">
    <property type="entry name" value="PINIT"/>
    <property type="match status" value="1"/>
</dbReference>
<comment type="pathway">
    <text evidence="1">Protein modification; protein sumoylation.</text>
</comment>
<evidence type="ECO:0000256" key="4">
    <source>
        <dbReference type="ARBA" id="ARBA00022723"/>
    </source>
</evidence>
<keyword evidence="5 8" id="KW-0863">Zinc-finger</keyword>
<keyword evidence="3" id="KW-0808">Transferase</keyword>
<feature type="compositionally biased region" description="Polar residues" evidence="9">
    <location>
        <begin position="456"/>
        <end position="484"/>
    </location>
</feature>
<evidence type="ECO:0000256" key="2">
    <source>
        <dbReference type="ARBA" id="ARBA00005383"/>
    </source>
</evidence>
<dbReference type="PANTHER" id="PTHR10782:SF4">
    <property type="entry name" value="TONALLI, ISOFORM E"/>
    <property type="match status" value="1"/>
</dbReference>
<comment type="caution">
    <text evidence="12">The sequence shown here is derived from an EMBL/GenBank/DDBJ whole genome shotgun (WGS) entry which is preliminary data.</text>
</comment>
<evidence type="ECO:0000313" key="12">
    <source>
        <dbReference type="EMBL" id="KAK4193630.1"/>
    </source>
</evidence>
<keyword evidence="7" id="KW-0862">Zinc</keyword>
<evidence type="ECO:0000313" key="13">
    <source>
        <dbReference type="Proteomes" id="UP001302126"/>
    </source>
</evidence>
<protein>
    <submittedName>
        <fullName evidence="12">E3 SUMO-protein ligase pli1</fullName>
    </submittedName>
</protein>
<dbReference type="InterPro" id="IPR013083">
    <property type="entry name" value="Znf_RING/FYVE/PHD"/>
</dbReference>
<dbReference type="CDD" id="cd16792">
    <property type="entry name" value="SP-RING_Siz-like"/>
    <property type="match status" value="1"/>
</dbReference>
<keyword evidence="12" id="KW-0436">Ligase</keyword>
<feature type="domain" description="PINIT" evidence="11">
    <location>
        <begin position="152"/>
        <end position="301"/>
    </location>
</feature>
<dbReference type="Gene3D" id="3.30.40.10">
    <property type="entry name" value="Zinc/RING finger domain, C3HC4 (zinc finger)"/>
    <property type="match status" value="1"/>
</dbReference>
<dbReference type="Pfam" id="PF14324">
    <property type="entry name" value="PINIT"/>
    <property type="match status" value="1"/>
</dbReference>
<evidence type="ECO:0000256" key="1">
    <source>
        <dbReference type="ARBA" id="ARBA00004718"/>
    </source>
</evidence>
<evidence type="ECO:0000256" key="8">
    <source>
        <dbReference type="PROSITE-ProRule" id="PRU00452"/>
    </source>
</evidence>
<dbReference type="GO" id="GO:0016925">
    <property type="term" value="P:protein sumoylation"/>
    <property type="evidence" value="ECO:0007669"/>
    <property type="project" value="TreeGrafter"/>
</dbReference>
<evidence type="ECO:0000256" key="5">
    <source>
        <dbReference type="ARBA" id="ARBA00022771"/>
    </source>
</evidence>
<comment type="similarity">
    <text evidence="2">Belongs to the PIAS family.</text>
</comment>
<dbReference type="InterPro" id="IPR003034">
    <property type="entry name" value="SAP_dom"/>
</dbReference>
<dbReference type="InterPro" id="IPR004181">
    <property type="entry name" value="Znf_MIZ"/>
</dbReference>
<organism evidence="12 13">
    <name type="scientific">Podospora australis</name>
    <dbReference type="NCBI Taxonomy" id="1536484"/>
    <lineage>
        <taxon>Eukaryota</taxon>
        <taxon>Fungi</taxon>
        <taxon>Dikarya</taxon>
        <taxon>Ascomycota</taxon>
        <taxon>Pezizomycotina</taxon>
        <taxon>Sordariomycetes</taxon>
        <taxon>Sordariomycetidae</taxon>
        <taxon>Sordariales</taxon>
        <taxon>Podosporaceae</taxon>
        <taxon>Podospora</taxon>
    </lineage>
</organism>
<evidence type="ECO:0000259" key="10">
    <source>
        <dbReference type="PROSITE" id="PS51044"/>
    </source>
</evidence>
<evidence type="ECO:0000256" key="3">
    <source>
        <dbReference type="ARBA" id="ARBA00022679"/>
    </source>
</evidence>